<evidence type="ECO:0000313" key="3">
    <source>
        <dbReference type="Proteomes" id="UP000323856"/>
    </source>
</evidence>
<evidence type="ECO:0000313" key="2">
    <source>
        <dbReference type="EMBL" id="KAA0976422.1"/>
    </source>
</evidence>
<dbReference type="Proteomes" id="UP000323856">
    <property type="component" value="Unassembled WGS sequence"/>
</dbReference>
<evidence type="ECO:0008006" key="4">
    <source>
        <dbReference type="Google" id="ProtNLM"/>
    </source>
</evidence>
<dbReference type="AlphaFoldDB" id="A0A5B0EDJ7"/>
<feature type="transmembrane region" description="Helical" evidence="1">
    <location>
        <begin position="208"/>
        <end position="227"/>
    </location>
</feature>
<feature type="transmembrane region" description="Helical" evidence="1">
    <location>
        <begin position="26"/>
        <end position="50"/>
    </location>
</feature>
<accession>A0A5B0EDJ7</accession>
<comment type="caution">
    <text evidence="2">The sequence shown here is derived from an EMBL/GenBank/DDBJ whole genome shotgun (WGS) entry which is preliminary data.</text>
</comment>
<protein>
    <recommendedName>
        <fullName evidence="4">DUF4386 family protein</fullName>
    </recommendedName>
</protein>
<feature type="transmembrane region" description="Helical" evidence="1">
    <location>
        <begin position="181"/>
        <end position="202"/>
    </location>
</feature>
<feature type="transmembrane region" description="Helical" evidence="1">
    <location>
        <begin position="99"/>
        <end position="119"/>
    </location>
</feature>
<reference evidence="2 3" key="1">
    <citation type="submission" date="2019-07" db="EMBL/GenBank/DDBJ databases">
        <title>Analysis of the biochemical properties, biological activity and biotechnological potential of siderophores and biosurfactants produced by Antarctic psychrotolerant bacteria.</title>
        <authorList>
            <person name="Styczynski M."/>
            <person name="Krucon T."/>
            <person name="Decewicz P."/>
            <person name="Dziewit L."/>
        </authorList>
    </citation>
    <scope>NUCLEOTIDE SEQUENCE [LARGE SCALE GENOMIC DNA]</scope>
    <source>
        <strain evidence="2 3">ANT_H27</strain>
    </source>
</reference>
<dbReference type="RefSeq" id="WP_149619764.1">
    <property type="nucleotide sequence ID" value="NZ_VOBL01000010.1"/>
</dbReference>
<gene>
    <name evidence="2" type="ORF">FQ154_11180</name>
</gene>
<name>A0A5B0EDJ7_9MICC</name>
<evidence type="ECO:0000256" key="1">
    <source>
        <dbReference type="SAM" id="Phobius"/>
    </source>
</evidence>
<keyword evidence="1" id="KW-0812">Transmembrane</keyword>
<feature type="transmembrane region" description="Helical" evidence="1">
    <location>
        <begin position="70"/>
        <end position="92"/>
    </location>
</feature>
<keyword evidence="1" id="KW-1133">Transmembrane helix</keyword>
<dbReference type="OrthoDB" id="5148077at2"/>
<feature type="transmembrane region" description="Helical" evidence="1">
    <location>
        <begin position="150"/>
        <end position="174"/>
    </location>
</feature>
<sequence>MTRMNELRPEGLSLVAVRDLRTMWRIAAALVITLGPLSILVIRAIMPYWTTDSPASIVSQSLEHQTTMDFMVWLGLFFAPVLLLSVAAIAYVARRGSPVLASLGGGLGFIGWSMGATTVNMDYLVSQLGASGFDQSTITGIGDALQNSTFAAVGGIIWLIGHILGMILTGIALGRAGIINWWVAGALMVSQPFHFIAAVIIPRRLLDVTLGWGLTTVASVFVSVAILRMANDEWDLRPQTRDRAKA</sequence>
<dbReference type="EMBL" id="VOBL01000010">
    <property type="protein sequence ID" value="KAA0976422.1"/>
    <property type="molecule type" value="Genomic_DNA"/>
</dbReference>
<keyword evidence="1" id="KW-0472">Membrane</keyword>
<proteinExistence type="predicted"/>
<organism evidence="2 3">
    <name type="scientific">Paeniglutamicibacter gangotriensis</name>
    <dbReference type="NCBI Taxonomy" id="254787"/>
    <lineage>
        <taxon>Bacteria</taxon>
        <taxon>Bacillati</taxon>
        <taxon>Actinomycetota</taxon>
        <taxon>Actinomycetes</taxon>
        <taxon>Micrococcales</taxon>
        <taxon>Micrococcaceae</taxon>
        <taxon>Paeniglutamicibacter</taxon>
    </lineage>
</organism>